<proteinExistence type="predicted"/>
<organism evidence="1 2">
    <name type="scientific">Bartonella bacilliformis (strain ATCC 35685 / KC583 / Herrer 020/F12,63)</name>
    <dbReference type="NCBI Taxonomy" id="360095"/>
    <lineage>
        <taxon>Bacteria</taxon>
        <taxon>Pseudomonadati</taxon>
        <taxon>Pseudomonadota</taxon>
        <taxon>Alphaproteobacteria</taxon>
        <taxon>Hyphomicrobiales</taxon>
        <taxon>Bartonellaceae</taxon>
        <taxon>Bartonella</taxon>
    </lineage>
</organism>
<evidence type="ECO:0000313" key="1">
    <source>
        <dbReference type="EMBL" id="ABM44901.1"/>
    </source>
</evidence>
<gene>
    <name evidence="1" type="ordered locus">BARBAKC583_0268</name>
</gene>
<dbReference type="Proteomes" id="UP000000643">
    <property type="component" value="Chromosome"/>
</dbReference>
<accession>A1URJ1</accession>
<dbReference type="EMBL" id="CP000524">
    <property type="protein sequence ID" value="ABM44901.1"/>
    <property type="molecule type" value="Genomic_DNA"/>
</dbReference>
<dbReference type="STRING" id="360095.BARBAKC583_0268"/>
<name>A1URJ1_BARBK</name>
<dbReference type="HOGENOM" id="CLU_3305336_0_0_5"/>
<dbReference type="KEGG" id="bbk:BARBAKC583_0268"/>
<protein>
    <submittedName>
        <fullName evidence="1">Uncharacterized protein</fullName>
    </submittedName>
</protein>
<dbReference type="AlphaFoldDB" id="A1URJ1"/>
<evidence type="ECO:0000313" key="2">
    <source>
        <dbReference type="Proteomes" id="UP000000643"/>
    </source>
</evidence>
<sequence>MFNALILLIFFKGEGIGFSNLPLQILSRLIFQSRMQSNN</sequence>
<reference evidence="1 2" key="1">
    <citation type="submission" date="2006-12" db="EMBL/GenBank/DDBJ databases">
        <authorList>
            <person name="Hendrix L."/>
            <person name="Mohamoud Y."/>
            <person name="Radune D."/>
            <person name="Shvartsbeyn A."/>
            <person name="Daugherty S."/>
            <person name="Dodson R."/>
            <person name="Durkin A.S."/>
            <person name="Harkins D."/>
            <person name="Huot H."/>
            <person name="Kothari S.P."/>
            <person name="Madupu R."/>
            <person name="Li J."/>
            <person name="Nelson W.C."/>
            <person name="Shrivastava S."/>
            <person name="Giglio M.G."/>
            <person name="Haft D."/>
            <person name="Selengut J."/>
            <person name="Fraser-Ligget C."/>
            <person name="Seshadri R."/>
        </authorList>
    </citation>
    <scope>NUCLEOTIDE SEQUENCE [LARGE SCALE GENOMIC DNA]</scope>
    <source>
        <strain evidence="2">ATCC 35685 / NCTC 12138 / KC583</strain>
    </source>
</reference>